<proteinExistence type="predicted"/>
<evidence type="ECO:0000313" key="2">
    <source>
        <dbReference type="Proteomes" id="UP000770661"/>
    </source>
</evidence>
<protein>
    <submittedName>
        <fullName evidence="1">Uncharacterized protein</fullName>
    </submittedName>
</protein>
<dbReference type="Proteomes" id="UP000770661">
    <property type="component" value="Unassembled WGS sequence"/>
</dbReference>
<comment type="caution">
    <text evidence="1">The sequence shown here is derived from an EMBL/GenBank/DDBJ whole genome shotgun (WGS) entry which is preliminary data.</text>
</comment>
<evidence type="ECO:0000313" key="1">
    <source>
        <dbReference type="EMBL" id="KAG0718632.1"/>
    </source>
</evidence>
<gene>
    <name evidence="1" type="ORF">GWK47_052061</name>
</gene>
<keyword evidence="2" id="KW-1185">Reference proteome</keyword>
<accession>A0A8J4Y1W7</accession>
<name>A0A8J4Y1W7_CHIOP</name>
<dbReference type="EMBL" id="JACEEZ010015725">
    <property type="protein sequence ID" value="KAG0718632.1"/>
    <property type="molecule type" value="Genomic_DNA"/>
</dbReference>
<sequence>MIHRCVINYEEQCQRYLAKVIEYEGLLECAHIPSTAKASLTKNLQGIEQEPPHREIKIVKLEGNQLYQPPLELKDPSLVGIYPAPVKSTQIKQPVIKIQTSQPTSKPLRPTQIIDTIPNSTATNSEVTRLICGGRCPLSPRSFSTLPASIEDALVISFICNANHALLLRKD</sequence>
<dbReference type="AlphaFoldDB" id="A0A8J4Y1W7"/>
<reference evidence="1" key="1">
    <citation type="submission" date="2020-07" db="EMBL/GenBank/DDBJ databases">
        <title>The High-quality genome of the commercially important snow crab, Chionoecetes opilio.</title>
        <authorList>
            <person name="Jeong J.-H."/>
            <person name="Ryu S."/>
        </authorList>
    </citation>
    <scope>NUCLEOTIDE SEQUENCE</scope>
    <source>
        <strain evidence="1">MADBK_172401_WGS</strain>
        <tissue evidence="1">Digestive gland</tissue>
    </source>
</reference>
<organism evidence="1 2">
    <name type="scientific">Chionoecetes opilio</name>
    <name type="common">Atlantic snow crab</name>
    <name type="synonym">Cancer opilio</name>
    <dbReference type="NCBI Taxonomy" id="41210"/>
    <lineage>
        <taxon>Eukaryota</taxon>
        <taxon>Metazoa</taxon>
        <taxon>Ecdysozoa</taxon>
        <taxon>Arthropoda</taxon>
        <taxon>Crustacea</taxon>
        <taxon>Multicrustacea</taxon>
        <taxon>Malacostraca</taxon>
        <taxon>Eumalacostraca</taxon>
        <taxon>Eucarida</taxon>
        <taxon>Decapoda</taxon>
        <taxon>Pleocyemata</taxon>
        <taxon>Brachyura</taxon>
        <taxon>Eubrachyura</taxon>
        <taxon>Majoidea</taxon>
        <taxon>Majidae</taxon>
        <taxon>Chionoecetes</taxon>
    </lineage>
</organism>